<keyword evidence="3" id="KW-1185">Reference proteome</keyword>
<accession>A0ABD1W6E9</accession>
<feature type="region of interest" description="Disordered" evidence="1">
    <location>
        <begin position="39"/>
        <end position="65"/>
    </location>
</feature>
<comment type="caution">
    <text evidence="2">The sequence shown here is derived from an EMBL/GenBank/DDBJ whole genome shotgun (WGS) entry which is preliminary data.</text>
</comment>
<reference evidence="3" key="1">
    <citation type="submission" date="2024-07" db="EMBL/GenBank/DDBJ databases">
        <title>Two chromosome-level genome assemblies of Korean endemic species Abeliophyllum distichum and Forsythia ovata (Oleaceae).</title>
        <authorList>
            <person name="Jang H."/>
        </authorList>
    </citation>
    <scope>NUCLEOTIDE SEQUENCE [LARGE SCALE GENOMIC DNA]</scope>
</reference>
<sequence>MYESNQDKLDSPKIVVESTLHLPKEHQFDHPKSLMVKEMSHPKNESNHGKAIDVDSSNDTPHTIKLKDLPSLVPRRLTGDAGIGVAFSSPIRVEYNKIWPYSREFGHVLDACFTELFRQSVIGILATGVMVITRADDA</sequence>
<dbReference type="AlphaFoldDB" id="A0ABD1W6E9"/>
<feature type="compositionally biased region" description="Basic and acidic residues" evidence="1">
    <location>
        <begin position="39"/>
        <end position="53"/>
    </location>
</feature>
<dbReference type="Proteomes" id="UP001604277">
    <property type="component" value="Unassembled WGS sequence"/>
</dbReference>
<proteinExistence type="predicted"/>
<protein>
    <submittedName>
        <fullName evidence="2">Uncharacterized protein</fullName>
    </submittedName>
</protein>
<evidence type="ECO:0000313" key="3">
    <source>
        <dbReference type="Proteomes" id="UP001604277"/>
    </source>
</evidence>
<gene>
    <name evidence="2" type="ORF">Fot_14467</name>
</gene>
<evidence type="ECO:0000256" key="1">
    <source>
        <dbReference type="SAM" id="MobiDB-lite"/>
    </source>
</evidence>
<organism evidence="2 3">
    <name type="scientific">Forsythia ovata</name>
    <dbReference type="NCBI Taxonomy" id="205694"/>
    <lineage>
        <taxon>Eukaryota</taxon>
        <taxon>Viridiplantae</taxon>
        <taxon>Streptophyta</taxon>
        <taxon>Embryophyta</taxon>
        <taxon>Tracheophyta</taxon>
        <taxon>Spermatophyta</taxon>
        <taxon>Magnoliopsida</taxon>
        <taxon>eudicotyledons</taxon>
        <taxon>Gunneridae</taxon>
        <taxon>Pentapetalae</taxon>
        <taxon>asterids</taxon>
        <taxon>lamiids</taxon>
        <taxon>Lamiales</taxon>
        <taxon>Oleaceae</taxon>
        <taxon>Forsythieae</taxon>
        <taxon>Forsythia</taxon>
    </lineage>
</organism>
<dbReference type="EMBL" id="JBFOLJ010000004">
    <property type="protein sequence ID" value="KAL2545234.1"/>
    <property type="molecule type" value="Genomic_DNA"/>
</dbReference>
<name>A0ABD1W6E9_9LAMI</name>
<evidence type="ECO:0000313" key="2">
    <source>
        <dbReference type="EMBL" id="KAL2545234.1"/>
    </source>
</evidence>